<evidence type="ECO:0000313" key="6">
    <source>
        <dbReference type="Proteomes" id="UP001178662"/>
    </source>
</evidence>
<dbReference type="PANTHER" id="PTHR43280:SF2">
    <property type="entry name" value="HTH-TYPE TRANSCRIPTIONAL REGULATOR EXSA"/>
    <property type="match status" value="1"/>
</dbReference>
<dbReference type="SUPFAM" id="SSF46689">
    <property type="entry name" value="Homeodomain-like"/>
    <property type="match status" value="1"/>
</dbReference>
<evidence type="ECO:0000256" key="3">
    <source>
        <dbReference type="ARBA" id="ARBA00023163"/>
    </source>
</evidence>
<sequence length="305" mass="35589">MEWTTIGFQYYEGYVHHMSIECHTSMISAPPISERYRLILIEEGSGALEIAGQSYPIVAPAIVCLNERESLKLQAENQYRGSSMYFHPLVVNRKFEFLIPDAQTDELTTTDTQDLWCLRPFRDRDRGYIGYFQIDPTYARHIAQIFEDIAEQLAHQPDNSWPCRSRSYMLEMLYLVRRIQESTTFSSPDVVREDVSTIAPIVRYLHTNYQQKIKVEEITKTFLTNKTTLNNQFKATLGVTMMTYLNNVRMQMAASMLRNTTLPTGEIMNRIGIPESSLFFRHFRKYAGMTPVEYRNAYCWMKKNG</sequence>
<dbReference type="Proteomes" id="UP001178662">
    <property type="component" value="Chromosome"/>
</dbReference>
<evidence type="ECO:0000259" key="4">
    <source>
        <dbReference type="PROSITE" id="PS01124"/>
    </source>
</evidence>
<dbReference type="PROSITE" id="PS01124">
    <property type="entry name" value="HTH_ARAC_FAMILY_2"/>
    <property type="match status" value="1"/>
</dbReference>
<reference evidence="5" key="1">
    <citation type="submission" date="2023-03" db="EMBL/GenBank/DDBJ databases">
        <title>Andean soil-derived lignocellulolytic bacterial consortium as a source of novel taxa and putative plastic-active enzymes.</title>
        <authorList>
            <person name="Diaz-Garcia L."/>
            <person name="Chuvochina M."/>
            <person name="Feuerriegel G."/>
            <person name="Bunk B."/>
            <person name="Sproer C."/>
            <person name="Streit W.R."/>
            <person name="Rodriguez L.M."/>
            <person name="Overmann J."/>
            <person name="Jimenez D.J."/>
        </authorList>
    </citation>
    <scope>NUCLEOTIDE SEQUENCE</scope>
    <source>
        <strain evidence="5">MAG 2441</strain>
    </source>
</reference>
<evidence type="ECO:0000313" key="5">
    <source>
        <dbReference type="EMBL" id="WEK54394.1"/>
    </source>
</evidence>
<evidence type="ECO:0000256" key="2">
    <source>
        <dbReference type="ARBA" id="ARBA00023125"/>
    </source>
</evidence>
<dbReference type="AlphaFoldDB" id="A0AA95EWY8"/>
<dbReference type="GO" id="GO:0003700">
    <property type="term" value="F:DNA-binding transcription factor activity"/>
    <property type="evidence" value="ECO:0007669"/>
    <property type="project" value="InterPro"/>
</dbReference>
<dbReference type="EMBL" id="CP119317">
    <property type="protein sequence ID" value="WEK54394.1"/>
    <property type="molecule type" value="Genomic_DNA"/>
</dbReference>
<accession>A0AA95EWY8</accession>
<evidence type="ECO:0000256" key="1">
    <source>
        <dbReference type="ARBA" id="ARBA00023015"/>
    </source>
</evidence>
<feature type="domain" description="HTH araC/xylS-type" evidence="4">
    <location>
        <begin position="199"/>
        <end position="297"/>
    </location>
</feature>
<dbReference type="InterPro" id="IPR018060">
    <property type="entry name" value="HTH_AraC"/>
</dbReference>
<dbReference type="InterPro" id="IPR009057">
    <property type="entry name" value="Homeodomain-like_sf"/>
</dbReference>
<keyword evidence="1" id="KW-0805">Transcription regulation</keyword>
<gene>
    <name evidence="5" type="ORF">P0Y55_17955</name>
</gene>
<name>A0AA95EWY8_9BACL</name>
<organism evidence="5 6">
    <name type="scientific">Candidatus Cohnella colombiensis</name>
    <dbReference type="NCBI Taxonomy" id="3121368"/>
    <lineage>
        <taxon>Bacteria</taxon>
        <taxon>Bacillati</taxon>
        <taxon>Bacillota</taxon>
        <taxon>Bacilli</taxon>
        <taxon>Bacillales</taxon>
        <taxon>Paenibacillaceae</taxon>
        <taxon>Cohnella</taxon>
    </lineage>
</organism>
<keyword evidence="2" id="KW-0238">DNA-binding</keyword>
<keyword evidence="6" id="KW-1185">Reference proteome</keyword>
<protein>
    <submittedName>
        <fullName evidence="5">AraC family transcriptional regulator</fullName>
    </submittedName>
</protein>
<dbReference type="Pfam" id="PF12833">
    <property type="entry name" value="HTH_18"/>
    <property type="match status" value="1"/>
</dbReference>
<proteinExistence type="predicted"/>
<dbReference type="Gene3D" id="1.10.10.60">
    <property type="entry name" value="Homeodomain-like"/>
    <property type="match status" value="2"/>
</dbReference>
<dbReference type="PANTHER" id="PTHR43280">
    <property type="entry name" value="ARAC-FAMILY TRANSCRIPTIONAL REGULATOR"/>
    <property type="match status" value="1"/>
</dbReference>
<dbReference type="SMART" id="SM00342">
    <property type="entry name" value="HTH_ARAC"/>
    <property type="match status" value="1"/>
</dbReference>
<keyword evidence="3" id="KW-0804">Transcription</keyword>
<dbReference type="GO" id="GO:0043565">
    <property type="term" value="F:sequence-specific DNA binding"/>
    <property type="evidence" value="ECO:0007669"/>
    <property type="project" value="InterPro"/>
</dbReference>